<dbReference type="PROSITE" id="PS50983">
    <property type="entry name" value="FE_B12_PBP"/>
    <property type="match status" value="1"/>
</dbReference>
<feature type="signal peptide" evidence="3">
    <location>
        <begin position="1"/>
        <end position="18"/>
    </location>
</feature>
<dbReference type="STRING" id="1642647.PSM36_1131"/>
<keyword evidence="1 3" id="KW-0732">Signal</keyword>
<reference evidence="5 6" key="1">
    <citation type="submission" date="2016-08" db="EMBL/GenBank/DDBJ databases">
        <authorList>
            <person name="Seilhamer J.J."/>
        </authorList>
    </citation>
    <scope>NUCLEOTIDE SEQUENCE [LARGE SCALE GENOMIC DNA]</scope>
    <source>
        <strain evidence="5">M3/6</strain>
    </source>
</reference>
<dbReference type="Pfam" id="PF01497">
    <property type="entry name" value="Peripla_BP_2"/>
    <property type="match status" value="1"/>
</dbReference>
<feature type="coiled-coil region" evidence="2">
    <location>
        <begin position="128"/>
        <end position="155"/>
    </location>
</feature>
<dbReference type="PANTHER" id="PTHR30535">
    <property type="entry name" value="VITAMIN B12-BINDING PROTEIN"/>
    <property type="match status" value="1"/>
</dbReference>
<dbReference type="InterPro" id="IPR054828">
    <property type="entry name" value="Vit_B12_bind_prot"/>
</dbReference>
<evidence type="ECO:0000259" key="4">
    <source>
        <dbReference type="PROSITE" id="PS50983"/>
    </source>
</evidence>
<dbReference type="Gene3D" id="3.40.50.1980">
    <property type="entry name" value="Nitrogenase molybdenum iron protein domain"/>
    <property type="match status" value="2"/>
</dbReference>
<dbReference type="PANTHER" id="PTHR30535:SF34">
    <property type="entry name" value="MOLYBDATE-BINDING PROTEIN MOLA"/>
    <property type="match status" value="1"/>
</dbReference>
<feature type="domain" description="Fe/B12 periplasmic-binding" evidence="4">
    <location>
        <begin position="23"/>
        <end position="269"/>
    </location>
</feature>
<sequence length="269" mass="30508">MKKIFLFLFVLVTFAVQGQPYTRIVSLAPSFTQSLYYLEAQDNLIGCTSYCVAAKGDNKEIVSSAVKANVEKIISLKPDLVLASGLTNPKDIELLKKFGIKVEIIHSPQSFREICNQFIHMGELVGKTEKANRLVEESEQTIKKIVERNKQKTKRKMFFQIGANPLFAVTPNTFMDDYMTLLGIENISKNLIQGAVSREFVIAHNPDYIFIATMGIVGEEELRTWKRYSSLKATRNNQIHIIDSDIACQPTPITFVQTMELMDRLMSEK</sequence>
<evidence type="ECO:0000313" key="5">
    <source>
        <dbReference type="EMBL" id="SCD19956.1"/>
    </source>
</evidence>
<dbReference type="AlphaFoldDB" id="A0A1R3SUF1"/>
<feature type="chain" id="PRO_5012006202" evidence="3">
    <location>
        <begin position="19"/>
        <end position="269"/>
    </location>
</feature>
<organism evidence="5 6">
    <name type="scientific">Proteiniphilum saccharofermentans</name>
    <dbReference type="NCBI Taxonomy" id="1642647"/>
    <lineage>
        <taxon>Bacteria</taxon>
        <taxon>Pseudomonadati</taxon>
        <taxon>Bacteroidota</taxon>
        <taxon>Bacteroidia</taxon>
        <taxon>Bacteroidales</taxon>
        <taxon>Dysgonomonadaceae</taxon>
        <taxon>Proteiniphilum</taxon>
    </lineage>
</organism>
<dbReference type="NCBIfam" id="NF038402">
    <property type="entry name" value="TroA_like"/>
    <property type="match status" value="1"/>
</dbReference>
<accession>A0A1R3SUF1</accession>
<gene>
    <name evidence="5" type="ORF">PSM36_1131</name>
</gene>
<dbReference type="SUPFAM" id="SSF53807">
    <property type="entry name" value="Helical backbone' metal receptor"/>
    <property type="match status" value="1"/>
</dbReference>
<dbReference type="Proteomes" id="UP000187464">
    <property type="component" value="Chromosome I"/>
</dbReference>
<evidence type="ECO:0000313" key="6">
    <source>
        <dbReference type="Proteomes" id="UP000187464"/>
    </source>
</evidence>
<dbReference type="KEGG" id="psac:PSM36_1131"/>
<evidence type="ECO:0000256" key="2">
    <source>
        <dbReference type="SAM" id="Coils"/>
    </source>
</evidence>
<keyword evidence="2" id="KW-0175">Coiled coil</keyword>
<dbReference type="InterPro" id="IPR002491">
    <property type="entry name" value="ABC_transptr_periplasmic_BD"/>
</dbReference>
<dbReference type="EMBL" id="LT605205">
    <property type="protein sequence ID" value="SCD19956.1"/>
    <property type="molecule type" value="Genomic_DNA"/>
</dbReference>
<dbReference type="RefSeq" id="WP_076929566.1">
    <property type="nucleotide sequence ID" value="NZ_LT605205.1"/>
</dbReference>
<proteinExistence type="predicted"/>
<name>A0A1R3SUF1_9BACT</name>
<dbReference type="InterPro" id="IPR050902">
    <property type="entry name" value="ABC_Transporter_SBP"/>
</dbReference>
<evidence type="ECO:0000256" key="3">
    <source>
        <dbReference type="SAM" id="SignalP"/>
    </source>
</evidence>
<protein>
    <submittedName>
        <fullName evidence="5">Periplasmic binding protein YvrC</fullName>
    </submittedName>
</protein>
<evidence type="ECO:0000256" key="1">
    <source>
        <dbReference type="ARBA" id="ARBA00022729"/>
    </source>
</evidence>
<keyword evidence="6" id="KW-1185">Reference proteome</keyword>